<keyword evidence="3" id="KW-0804">Transcription</keyword>
<dbReference type="Pfam" id="PF02311">
    <property type="entry name" value="AraC_binding"/>
    <property type="match status" value="1"/>
</dbReference>
<accession>A0A3E1P1R9</accession>
<feature type="domain" description="HTH araC/xylS-type" evidence="4">
    <location>
        <begin position="198"/>
        <end position="298"/>
    </location>
</feature>
<comment type="caution">
    <text evidence="5">The sequence shown here is derived from an EMBL/GenBank/DDBJ whole genome shotgun (WGS) entry which is preliminary data.</text>
</comment>
<gene>
    <name evidence="5" type="ORF">DXN04_12495</name>
</gene>
<dbReference type="PROSITE" id="PS01124">
    <property type="entry name" value="HTH_ARAC_FAMILY_2"/>
    <property type="match status" value="1"/>
</dbReference>
<evidence type="ECO:0000313" key="6">
    <source>
        <dbReference type="Proteomes" id="UP000261174"/>
    </source>
</evidence>
<evidence type="ECO:0000256" key="1">
    <source>
        <dbReference type="ARBA" id="ARBA00023015"/>
    </source>
</evidence>
<dbReference type="GO" id="GO:0003700">
    <property type="term" value="F:DNA-binding transcription factor activity"/>
    <property type="evidence" value="ECO:0007669"/>
    <property type="project" value="InterPro"/>
</dbReference>
<dbReference type="InterPro" id="IPR020449">
    <property type="entry name" value="Tscrpt_reg_AraC-type_HTH"/>
</dbReference>
<dbReference type="PANTHER" id="PTHR43280">
    <property type="entry name" value="ARAC-FAMILY TRANSCRIPTIONAL REGULATOR"/>
    <property type="match status" value="1"/>
</dbReference>
<sequence>MVSLLISKMKSVKHKIPVINGSNFRDKYFYPADTHIDSGRFEIHRREDEAYRCQPLITANRLDFYMVVLVTGGEGIKTFGTKEYYIRKGMLCFIPPGMVTNWESVVDEHEGYIMTFDEHILPNLHAYPFFQVDGCPVITLNEAQQQYFYHYFQEIEQEYIAGQPHQLELIKALLTVVFIKTQQLYTVTEPMGGSNAAIRLTAAFTALIDKDFEQKLSTYAGLLNVTQNHLNDTVKAVTGKTPGTHLHERMIKEAVQLLIHTQLTIAEICYRLNFSDQSYFVRFFKKYTGLTPGQYRANSKR</sequence>
<dbReference type="Proteomes" id="UP000261174">
    <property type="component" value="Unassembled WGS sequence"/>
</dbReference>
<organism evidence="5 6">
    <name type="scientific">Chitinophaga silvisoli</name>
    <dbReference type="NCBI Taxonomy" id="2291814"/>
    <lineage>
        <taxon>Bacteria</taxon>
        <taxon>Pseudomonadati</taxon>
        <taxon>Bacteroidota</taxon>
        <taxon>Chitinophagia</taxon>
        <taxon>Chitinophagales</taxon>
        <taxon>Chitinophagaceae</taxon>
        <taxon>Chitinophaga</taxon>
    </lineage>
</organism>
<dbReference type="EMBL" id="QTJV01000004">
    <property type="protein sequence ID" value="RFM34104.1"/>
    <property type="molecule type" value="Genomic_DNA"/>
</dbReference>
<dbReference type="InterPro" id="IPR009057">
    <property type="entry name" value="Homeodomain-like_sf"/>
</dbReference>
<dbReference type="AlphaFoldDB" id="A0A3E1P1R9"/>
<keyword evidence="6" id="KW-1185">Reference proteome</keyword>
<dbReference type="PRINTS" id="PR00032">
    <property type="entry name" value="HTHARAC"/>
</dbReference>
<keyword evidence="2" id="KW-0238">DNA-binding</keyword>
<name>A0A3E1P1R9_9BACT</name>
<dbReference type="Gene3D" id="1.10.10.60">
    <property type="entry name" value="Homeodomain-like"/>
    <property type="match status" value="1"/>
</dbReference>
<evidence type="ECO:0000313" key="5">
    <source>
        <dbReference type="EMBL" id="RFM34104.1"/>
    </source>
</evidence>
<dbReference type="Pfam" id="PF12833">
    <property type="entry name" value="HTH_18"/>
    <property type="match status" value="1"/>
</dbReference>
<reference evidence="5 6" key="1">
    <citation type="submission" date="2018-08" db="EMBL/GenBank/DDBJ databases">
        <title>Chitinophaga sp. K20C18050901, a novel bacterium isolated from forest soil.</title>
        <authorList>
            <person name="Wang C."/>
        </authorList>
    </citation>
    <scope>NUCLEOTIDE SEQUENCE [LARGE SCALE GENOMIC DNA]</scope>
    <source>
        <strain evidence="5 6">K20C18050901</strain>
    </source>
</reference>
<evidence type="ECO:0000256" key="2">
    <source>
        <dbReference type="ARBA" id="ARBA00023125"/>
    </source>
</evidence>
<keyword evidence="1" id="KW-0805">Transcription regulation</keyword>
<dbReference type="GO" id="GO:0043565">
    <property type="term" value="F:sequence-specific DNA binding"/>
    <property type="evidence" value="ECO:0007669"/>
    <property type="project" value="InterPro"/>
</dbReference>
<dbReference type="SMART" id="SM00342">
    <property type="entry name" value="HTH_ARAC"/>
    <property type="match status" value="1"/>
</dbReference>
<dbReference type="SUPFAM" id="SSF46689">
    <property type="entry name" value="Homeodomain-like"/>
    <property type="match status" value="1"/>
</dbReference>
<dbReference type="InterPro" id="IPR037923">
    <property type="entry name" value="HTH-like"/>
</dbReference>
<evidence type="ECO:0000256" key="3">
    <source>
        <dbReference type="ARBA" id="ARBA00023163"/>
    </source>
</evidence>
<evidence type="ECO:0000259" key="4">
    <source>
        <dbReference type="PROSITE" id="PS01124"/>
    </source>
</evidence>
<dbReference type="InterPro" id="IPR003313">
    <property type="entry name" value="AraC-bd"/>
</dbReference>
<proteinExistence type="predicted"/>
<dbReference type="PANTHER" id="PTHR43280:SF32">
    <property type="entry name" value="TRANSCRIPTIONAL REGULATORY PROTEIN"/>
    <property type="match status" value="1"/>
</dbReference>
<dbReference type="SUPFAM" id="SSF51215">
    <property type="entry name" value="Regulatory protein AraC"/>
    <property type="match status" value="1"/>
</dbReference>
<protein>
    <submittedName>
        <fullName evidence="5">AraC family transcriptional regulator</fullName>
    </submittedName>
</protein>
<dbReference type="InterPro" id="IPR018060">
    <property type="entry name" value="HTH_AraC"/>
</dbReference>